<evidence type="ECO:0000256" key="5">
    <source>
        <dbReference type="ARBA" id="ARBA00022692"/>
    </source>
</evidence>
<keyword evidence="10" id="KW-0238">DNA-binding</keyword>
<evidence type="ECO:0000256" key="11">
    <source>
        <dbReference type="ARBA" id="ARBA00023136"/>
    </source>
</evidence>
<dbReference type="InterPro" id="IPR018004">
    <property type="entry name" value="KilA/APSES_HTH"/>
</dbReference>
<feature type="region of interest" description="Disordered" evidence="15">
    <location>
        <begin position="539"/>
        <end position="575"/>
    </location>
</feature>
<keyword evidence="6" id="KW-0677">Repeat</keyword>
<keyword evidence="18" id="KW-1185">Reference proteome</keyword>
<dbReference type="FunFam" id="3.10.260.10:FF:000004">
    <property type="entry name" value="Transcription factor MBP1"/>
    <property type="match status" value="1"/>
</dbReference>
<keyword evidence="11" id="KW-0472">Membrane</keyword>
<evidence type="ECO:0000256" key="14">
    <source>
        <dbReference type="ARBA" id="ARBA00073969"/>
    </source>
</evidence>
<feature type="compositionally biased region" description="Polar residues" evidence="15">
    <location>
        <begin position="478"/>
        <end position="490"/>
    </location>
</feature>
<dbReference type="PANTHER" id="PTHR43828">
    <property type="entry name" value="ASPARAGINASE"/>
    <property type="match status" value="1"/>
</dbReference>
<dbReference type="InterPro" id="IPR051642">
    <property type="entry name" value="SWI6-like"/>
</dbReference>
<dbReference type="InterPro" id="IPR021988">
    <property type="entry name" value="BMT1"/>
</dbReference>
<evidence type="ECO:0000256" key="7">
    <source>
        <dbReference type="ARBA" id="ARBA00022968"/>
    </source>
</evidence>
<evidence type="ECO:0000313" key="18">
    <source>
        <dbReference type="Proteomes" id="UP000669133"/>
    </source>
</evidence>
<dbReference type="Pfam" id="PF12141">
    <property type="entry name" value="BMT"/>
    <property type="match status" value="2"/>
</dbReference>
<dbReference type="RefSeq" id="XP_067550551.1">
    <property type="nucleotide sequence ID" value="XM_067694406.1"/>
</dbReference>
<accession>A0A8H7ZGK8</accession>
<dbReference type="EMBL" id="JAEOAQ010000001">
    <property type="protein sequence ID" value="KAG5421435.1"/>
    <property type="molecule type" value="Genomic_DNA"/>
</dbReference>
<feature type="region of interest" description="Disordered" evidence="15">
    <location>
        <begin position="424"/>
        <end position="499"/>
    </location>
</feature>
<keyword evidence="9" id="KW-0040">ANK repeat</keyword>
<dbReference type="SMART" id="SM01252">
    <property type="entry name" value="KilA-N"/>
    <property type="match status" value="1"/>
</dbReference>
<dbReference type="SUPFAM" id="SSF48403">
    <property type="entry name" value="Ankyrin repeat"/>
    <property type="match status" value="1"/>
</dbReference>
<evidence type="ECO:0000256" key="9">
    <source>
        <dbReference type="ARBA" id="ARBA00023043"/>
    </source>
</evidence>
<dbReference type="Pfam" id="PF13606">
    <property type="entry name" value="Ank_3"/>
    <property type="match status" value="1"/>
</dbReference>
<dbReference type="SUPFAM" id="SSF54616">
    <property type="entry name" value="DNA-binding domain of Mlu1-box binding protein MBP1"/>
    <property type="match status" value="1"/>
</dbReference>
<dbReference type="GO" id="GO:0003677">
    <property type="term" value="F:DNA binding"/>
    <property type="evidence" value="ECO:0007669"/>
    <property type="project" value="UniProtKB-KW"/>
</dbReference>
<evidence type="ECO:0000256" key="12">
    <source>
        <dbReference type="ARBA" id="ARBA00023316"/>
    </source>
</evidence>
<dbReference type="GO" id="GO:0071555">
    <property type="term" value="P:cell wall organization"/>
    <property type="evidence" value="ECO:0007669"/>
    <property type="project" value="UniProtKB-KW"/>
</dbReference>
<dbReference type="PROSITE" id="PS51299">
    <property type="entry name" value="HTH_APSES"/>
    <property type="match status" value="1"/>
</dbReference>
<dbReference type="SMART" id="SM00248">
    <property type="entry name" value="ANK"/>
    <property type="match status" value="4"/>
</dbReference>
<protein>
    <recommendedName>
        <fullName evidence="14">Transcription factor MBP1</fullName>
    </recommendedName>
</protein>
<dbReference type="InterPro" id="IPR036770">
    <property type="entry name" value="Ankyrin_rpt-contain_sf"/>
</dbReference>
<evidence type="ECO:0000256" key="10">
    <source>
        <dbReference type="ARBA" id="ARBA00023125"/>
    </source>
</evidence>
<evidence type="ECO:0000256" key="3">
    <source>
        <dbReference type="ARBA" id="ARBA00022676"/>
    </source>
</evidence>
<dbReference type="InterPro" id="IPR036887">
    <property type="entry name" value="HTH_APSES_sf"/>
</dbReference>
<feature type="domain" description="HTH APSES-type" evidence="16">
    <location>
        <begin position="319"/>
        <end position="426"/>
    </location>
</feature>
<dbReference type="OrthoDB" id="6718656at2759"/>
<dbReference type="GO" id="GO:0000030">
    <property type="term" value="F:mannosyltransferase activity"/>
    <property type="evidence" value="ECO:0007669"/>
    <property type="project" value="InterPro"/>
</dbReference>
<evidence type="ECO:0000256" key="8">
    <source>
        <dbReference type="ARBA" id="ARBA00022989"/>
    </source>
</evidence>
<dbReference type="Gene3D" id="1.25.40.20">
    <property type="entry name" value="Ankyrin repeat-containing domain"/>
    <property type="match status" value="1"/>
</dbReference>
<evidence type="ECO:0000256" key="15">
    <source>
        <dbReference type="SAM" id="MobiDB-lite"/>
    </source>
</evidence>
<keyword evidence="5" id="KW-0812">Transmembrane</keyword>
<name>A0A8H7ZGK8_9ASCO</name>
<organism evidence="17 18">
    <name type="scientific">Candida metapsilosis</name>
    <dbReference type="NCBI Taxonomy" id="273372"/>
    <lineage>
        <taxon>Eukaryota</taxon>
        <taxon>Fungi</taxon>
        <taxon>Dikarya</taxon>
        <taxon>Ascomycota</taxon>
        <taxon>Saccharomycotina</taxon>
        <taxon>Pichiomycetes</taxon>
        <taxon>Debaryomycetaceae</taxon>
        <taxon>Candida/Lodderomyces clade</taxon>
        <taxon>Candida</taxon>
    </lineage>
</organism>
<evidence type="ECO:0000256" key="6">
    <source>
        <dbReference type="ARBA" id="ARBA00022737"/>
    </source>
</evidence>
<keyword evidence="4" id="KW-0808">Transferase</keyword>
<reference evidence="17 18" key="1">
    <citation type="submission" date="2020-12" db="EMBL/GenBank/DDBJ databases">
        <title>Effect of drift, selection, and recombination on the evolution of hybrid genomes in Candida yeast pathogens.</title>
        <authorList>
            <person name="Mixao V."/>
            <person name="Ksiezopolska E."/>
            <person name="Saus E."/>
            <person name="Boekhout T."/>
            <person name="Gacser A."/>
            <person name="Gabaldon T."/>
        </authorList>
    </citation>
    <scope>NUCLEOTIDE SEQUENCE [LARGE SCALE GENOMIC DNA]</scope>
    <source>
        <strain evidence="17 18">BP57</strain>
    </source>
</reference>
<keyword evidence="3" id="KW-0328">Glycosyltransferase</keyword>
<comment type="caution">
    <text evidence="17">The sequence shown here is derived from an EMBL/GenBank/DDBJ whole genome shotgun (WGS) entry which is preliminary data.</text>
</comment>
<evidence type="ECO:0000259" key="16">
    <source>
        <dbReference type="PROSITE" id="PS51299"/>
    </source>
</evidence>
<dbReference type="GeneID" id="93649154"/>
<dbReference type="InterPro" id="IPR002110">
    <property type="entry name" value="Ankyrin_rpt"/>
</dbReference>
<dbReference type="GO" id="GO:0030907">
    <property type="term" value="C:MBF transcription complex"/>
    <property type="evidence" value="ECO:0007669"/>
    <property type="project" value="TreeGrafter"/>
</dbReference>
<evidence type="ECO:0000313" key="17">
    <source>
        <dbReference type="EMBL" id="KAG5421435.1"/>
    </source>
</evidence>
<dbReference type="InterPro" id="IPR003163">
    <property type="entry name" value="Tscrpt_reg_HTH_APSES-type"/>
</dbReference>
<evidence type="ECO:0000256" key="1">
    <source>
        <dbReference type="ARBA" id="ARBA00004606"/>
    </source>
</evidence>
<comment type="similarity">
    <text evidence="2">Belongs to the BMT family.</text>
</comment>
<feature type="compositionally biased region" description="Polar residues" evidence="15">
    <location>
        <begin position="563"/>
        <end position="575"/>
    </location>
</feature>
<dbReference type="PANTHER" id="PTHR43828:SF15">
    <property type="entry name" value="TRANSCRIPTION FACTOR MBP1"/>
    <property type="match status" value="1"/>
</dbReference>
<dbReference type="Proteomes" id="UP000669133">
    <property type="component" value="Unassembled WGS sequence"/>
</dbReference>
<comment type="function">
    <text evidence="13">Binds to MCB elements (Mlu I cell cycle box) found in the promoter of most DNA synthesis genes. Transcriptional activation by MBF has an important role in the transition from G1 to S phase. It may have a dual role in that it behaves as an activator of transcription at the G1-S boundary and as a repressor during other stages of the cell cycle.</text>
</comment>
<dbReference type="GO" id="GO:0016020">
    <property type="term" value="C:membrane"/>
    <property type="evidence" value="ECO:0007669"/>
    <property type="project" value="UniProtKB-SubCell"/>
</dbReference>
<evidence type="ECO:0000256" key="2">
    <source>
        <dbReference type="ARBA" id="ARBA00009486"/>
    </source>
</evidence>
<keyword evidence="8" id="KW-1133">Transmembrane helix</keyword>
<keyword evidence="7" id="KW-0735">Signal-anchor</keyword>
<evidence type="ECO:0000256" key="4">
    <source>
        <dbReference type="ARBA" id="ARBA00022679"/>
    </source>
</evidence>
<comment type="subcellular location">
    <subcellularLocation>
        <location evidence="1">Membrane</location>
        <topology evidence="1">Single-pass type II membrane protein</topology>
    </subcellularLocation>
</comment>
<dbReference type="GO" id="GO:0033309">
    <property type="term" value="C:SBF transcription complex"/>
    <property type="evidence" value="ECO:0007669"/>
    <property type="project" value="TreeGrafter"/>
</dbReference>
<dbReference type="GO" id="GO:0001228">
    <property type="term" value="F:DNA-binding transcription activator activity, RNA polymerase II-specific"/>
    <property type="evidence" value="ECO:0007669"/>
    <property type="project" value="UniProtKB-ARBA"/>
</dbReference>
<dbReference type="Gene3D" id="3.10.260.10">
    <property type="entry name" value="Transcription regulator HTH, APSES-type DNA-binding domain"/>
    <property type="match status" value="1"/>
</dbReference>
<proteinExistence type="inferred from homology"/>
<evidence type="ECO:0000256" key="13">
    <source>
        <dbReference type="ARBA" id="ARBA00054211"/>
    </source>
</evidence>
<keyword evidence="12" id="KW-0961">Cell wall biogenesis/degradation</keyword>
<sequence>MPYTIGDRKIRVALDLTEEDKVLLLQNSNIFKYCLNNAVLKYLINLKTIVHLYSDVLTIYSTLLKKIPQYDDITNMANDCKNNILQLENDFNDIFGKDTIDNSDGISVNYSTPINLRQMESQSYEQNIRPSVNLVLQSTLSTFEFVNKTLHCIEVFFKSFSNLKKLLVPYLKVQTSSILRSLRSAEELFQKHLIVDNILYSFEPSVWHQLLEIERVTSNIERESVTLHSAFSTFEGSLYHYTNLLLGKAILKRTIDDRDCYLIRRREVCYQASEHVVTIPLTEEKTADENPMVSFGTALTYIVMFLVASVAKMSENTQIYSATYSNVPVFEFVTSEGPIMRRKGDSWINATHILKIAKLPKAKRTRILEKDVQTGVHEKVQGGYGKYQGTYVPLKLGEVIARNYDVYNTLKPIFDFEYIEGKTETPPPAPKHNHASALNVAKRQASLQKKDLQLKQPKQPKAKRTGDEPRKRGRPKGSTLSSTPSLQHSDTVPLGSVGYSRENSFAAPIPRMSRQNTEQDALHMMASNMNLRQEDLAPVDTDEDDDDHYGKNGGAGLKRSKKNNGNSMHNGDFDTNTDLLTSRELFGVSRNTFEKNAHNFNAPQADLITPYHQPSINLSQDNQIYSDYFTNFVSFFLDDEGNKGQLNAPAESVLPEKLLNPPQPVSKIHINHPIDNEGNTIFHWLCSLGYLTLIKFLIEKFGKEIRIDVRNNNGETPLMFMVKFSNCFSSGTFEEVLGVLFESLILVDSSGKTVLHHIAEYKKEKVAAYYLEVLLKRLVNEGKEDNSLGEANVTEEKFELITKFINHQDSDGNTAFHIAAYNLNKKLIKVFIDYHKFINFSLRNLVTCTVEDYLASHNYVLRLDAASDGEDNSNVESAELISNNRHDMVEEVDSLGQSFDAQLYNSKLAINLYNNTANILTEKMAELSYIINQELKEKDETVLNYFKTLSRINEIKLSIQRAILSIFKLEHLIDDLDEGPKKETRDPSSQESNVLETNYDNFQVNFKRDQIIQEEIQRLVNDLTYQLLHRQEDLSHVLQKFTNFKEFLIKRKLETLPSEQDADTSEDPFELAKLLQMEILKKKHLLSSVVDYSKNVPILANGTDTSKPIIEQFAPDSNNKLIKYCKLISLSCGMRFDEIESNIDMIEQSFRLGRKLAALLALFGLMAWAIYAIRDYYFNPLRAFRLYPDVGKSAILLNWGSLDPSQNEDQDAFPLSNQFLTGNEFKPIPLKTFTDPHPLIVGKPKDHNFKEGFMCSELEFEDTFDVTKQSYLDSDFEYFITKFKQIKEYALLLEKAKLKFKPVIPENKQWFRFGGASVWLSQFKVHYMVSRVLYSPSGIANKSYVSFLYVQLFDQDWNELPKGFELTIPFENPTINNWFNLDGSSTPMQGNPQLRYKKVQFPQLLPIPIDYAMETENEKYYYGPEDPRIMLRENPLGFEEPLIVFNLKDLQISKRVMFSYLPFSNKLNRLRKRTDKYAKIEKNWTPFISPNQKAQNKLNFIYSIIPLEVLVCEIDTGVCDFLQNPKKEKKDYVGALRGGTQLVPLPLDKFPPAIREQLHIPANRNVFLGWARAHLNKCGCGESMYRPNMMILIEDHDEEADQYYYKLGDVSEYLDFGAYVPPWVTPKIDPKSGQLKKVKPQPCEGRNVLIPNSIAYWEVESVTRDGKTQSNFEQLTSLDSTTINDYMGVTLSAADQDVSIVHLRGLLNYVIKLPSLFDESTVVHNRDEFNIRGSDWNYKCAIKASKEYCRKVALKNNILEDEEEDTYSG</sequence>
<dbReference type="Pfam" id="PF04383">
    <property type="entry name" value="KilA-N"/>
    <property type="match status" value="1"/>
</dbReference>
<gene>
    <name evidence="17" type="ORF">I9W82_000525</name>
</gene>